<protein>
    <submittedName>
        <fullName evidence="1">Uncharacterized protein</fullName>
    </submittedName>
</protein>
<proteinExistence type="predicted"/>
<dbReference type="KEGG" id="pbm:CL52_14360"/>
<dbReference type="InterPro" id="IPR021409">
    <property type="entry name" value="DUF3047"/>
</dbReference>
<organism evidence="1 3">
    <name type="scientific">Stutzerimonas balearica DSM 6083</name>
    <dbReference type="NCBI Taxonomy" id="1123016"/>
    <lineage>
        <taxon>Bacteria</taxon>
        <taxon>Pseudomonadati</taxon>
        <taxon>Pseudomonadota</taxon>
        <taxon>Gammaproteobacteria</taxon>
        <taxon>Pseudomonadales</taxon>
        <taxon>Pseudomonadaceae</taxon>
        <taxon>Stutzerimonas</taxon>
    </lineage>
</organism>
<evidence type="ECO:0000313" key="1">
    <source>
        <dbReference type="EMBL" id="AJE17391.1"/>
    </source>
</evidence>
<dbReference type="Proteomes" id="UP000031271">
    <property type="component" value="Chromosome"/>
</dbReference>
<dbReference type="GeneID" id="77262456"/>
<sequence>MVRSGTADLGQWLSEEQNILDHYRTAIGGEPPARIRRVWLIGVSLFQHGEGEATFGDILLRDVDIEKRLY</sequence>
<reference evidence="3" key="1">
    <citation type="submission" date="2014-03" db="EMBL/GenBank/DDBJ databases">
        <title>Complete genome of Pseudomonas balearica DSM 6083T, a sewage water isolate from an enrichment with 2-methylnaphthalene.</title>
        <authorList>
            <person name="Salva-Serra F."/>
            <person name="Jaen-Luchoro D."/>
            <person name="Busquets A."/>
            <person name="Pena A."/>
            <person name="Gomila M."/>
            <person name="Bosch R."/>
            <person name="Nogales B."/>
            <person name="Garcia-Valdes E."/>
            <person name="Lalucat J."/>
            <person name="Bennasar A."/>
        </authorList>
    </citation>
    <scope>NUCLEOTIDE SEQUENCE [LARGE SCALE GENOMIC DNA]</scope>
    <source>
        <strain evidence="3">DSM 6083</strain>
    </source>
</reference>
<evidence type="ECO:0000313" key="3">
    <source>
        <dbReference type="Proteomes" id="UP000031271"/>
    </source>
</evidence>
<reference evidence="1 3" key="3">
    <citation type="journal article" name="Genome Announc.">
        <title>Complete Genome Sequence of Pseudomonas balearica DSM 6083T.</title>
        <authorList>
            <person name="Bennasar-Figueras A."/>
            <person name="Salva-Serra F."/>
            <person name="Jaen-Luchoro D."/>
            <person name="Segui C."/>
            <person name="Aliaga F."/>
            <person name="Busquets A."/>
            <person name="Gomila M."/>
            <person name="Moore E.R."/>
            <person name="Lalucat J."/>
        </authorList>
    </citation>
    <scope>NUCLEOTIDE SEQUENCE [LARGE SCALE GENOMIC DNA]</scope>
    <source>
        <strain evidence="3">DSM 6083</strain>
        <strain evidence="1">DSM6083</strain>
    </source>
</reference>
<evidence type="ECO:0000313" key="4">
    <source>
        <dbReference type="Proteomes" id="UP000182276"/>
    </source>
</evidence>
<dbReference type="Pfam" id="PF11249">
    <property type="entry name" value="DUF3047"/>
    <property type="match status" value="1"/>
</dbReference>
<dbReference type="AlphaFoldDB" id="A0A8D3Y4V0"/>
<name>A0A8D3Y4V0_9GAMM</name>
<accession>A0A8D3Y4V0</accession>
<dbReference type="Proteomes" id="UP000182276">
    <property type="component" value="Unassembled WGS sequence"/>
</dbReference>
<dbReference type="RefSeq" id="WP_256363839.1">
    <property type="nucleotide sequence ID" value="NZ_CP007511.1"/>
</dbReference>
<reference evidence="2 4" key="2">
    <citation type="submission" date="2016-10" db="EMBL/GenBank/DDBJ databases">
        <authorList>
            <person name="Varghese N."/>
            <person name="Submissions S."/>
        </authorList>
    </citation>
    <scope>NUCLEOTIDE SEQUENCE [LARGE SCALE GENOMIC DNA]</scope>
    <source>
        <strain evidence="2 4">DSM 6083</strain>
    </source>
</reference>
<keyword evidence="4" id="KW-1185">Reference proteome</keyword>
<gene>
    <name evidence="1" type="ORF">CL52_14360</name>
    <name evidence="2" type="ORF">SAMN05660875_102354</name>
</gene>
<dbReference type="EMBL" id="CP007511">
    <property type="protein sequence ID" value="AJE17391.1"/>
    <property type="molecule type" value="Genomic_DNA"/>
</dbReference>
<dbReference type="EMBL" id="FNHO01000002">
    <property type="protein sequence ID" value="SDM12179.1"/>
    <property type="molecule type" value="Genomic_DNA"/>
</dbReference>
<evidence type="ECO:0000313" key="2">
    <source>
        <dbReference type="EMBL" id="SDM12179.1"/>
    </source>
</evidence>